<feature type="domain" description="TIR" evidence="6">
    <location>
        <begin position="52"/>
        <end position="217"/>
    </location>
</feature>
<evidence type="ECO:0000313" key="8">
    <source>
        <dbReference type="Proteomes" id="UP001497516"/>
    </source>
</evidence>
<dbReference type="Gene3D" id="3.40.50.10140">
    <property type="entry name" value="Toll/interleukin-1 receptor homology (TIR) domain"/>
    <property type="match status" value="1"/>
</dbReference>
<feature type="signal peptide" evidence="5">
    <location>
        <begin position="1"/>
        <end position="19"/>
    </location>
</feature>
<dbReference type="FunFam" id="3.40.50.10140:FF:000007">
    <property type="entry name" value="Disease resistance protein (TIR-NBS-LRR class)"/>
    <property type="match status" value="1"/>
</dbReference>
<dbReference type="GO" id="GO:0061809">
    <property type="term" value="F:NAD+ nucleosidase activity, cyclic ADP-ribose generating"/>
    <property type="evidence" value="ECO:0007669"/>
    <property type="project" value="UniProtKB-EC"/>
</dbReference>
<evidence type="ECO:0000256" key="2">
    <source>
        <dbReference type="ARBA" id="ARBA00022801"/>
    </source>
</evidence>
<dbReference type="PANTHER" id="PTHR32009">
    <property type="entry name" value="TMV RESISTANCE PROTEIN N-LIKE"/>
    <property type="match status" value="1"/>
</dbReference>
<dbReference type="InterPro" id="IPR035897">
    <property type="entry name" value="Toll_tir_struct_dom_sf"/>
</dbReference>
<organism evidence="7 8">
    <name type="scientific">Linum trigynum</name>
    <dbReference type="NCBI Taxonomy" id="586398"/>
    <lineage>
        <taxon>Eukaryota</taxon>
        <taxon>Viridiplantae</taxon>
        <taxon>Streptophyta</taxon>
        <taxon>Embryophyta</taxon>
        <taxon>Tracheophyta</taxon>
        <taxon>Spermatophyta</taxon>
        <taxon>Magnoliopsida</taxon>
        <taxon>eudicotyledons</taxon>
        <taxon>Gunneridae</taxon>
        <taxon>Pentapetalae</taxon>
        <taxon>rosids</taxon>
        <taxon>fabids</taxon>
        <taxon>Malpighiales</taxon>
        <taxon>Linaceae</taxon>
        <taxon>Linum</taxon>
    </lineage>
</organism>
<accession>A0AAV2GRW0</accession>
<keyword evidence="5" id="KW-0732">Signal</keyword>
<keyword evidence="8" id="KW-1185">Reference proteome</keyword>
<keyword evidence="2" id="KW-0378">Hydrolase</keyword>
<proteinExistence type="predicted"/>
<dbReference type="SUPFAM" id="SSF52200">
    <property type="entry name" value="Toll/Interleukin receptor TIR domain"/>
    <property type="match status" value="1"/>
</dbReference>
<dbReference type="PANTHER" id="PTHR32009:SF39">
    <property type="entry name" value="TIR DOMAIN-CONTAINING PROTEIN"/>
    <property type="match status" value="1"/>
</dbReference>
<evidence type="ECO:0000256" key="4">
    <source>
        <dbReference type="ARBA" id="ARBA00047304"/>
    </source>
</evidence>
<feature type="chain" id="PRO_5043651574" description="ADP-ribosyl cyclase/cyclic ADP-ribose hydrolase" evidence="5">
    <location>
        <begin position="20"/>
        <end position="568"/>
    </location>
</feature>
<evidence type="ECO:0000313" key="7">
    <source>
        <dbReference type="EMBL" id="CAL1413207.1"/>
    </source>
</evidence>
<keyword evidence="3" id="KW-0520">NAD</keyword>
<dbReference type="Proteomes" id="UP001497516">
    <property type="component" value="Chromosome 9"/>
</dbReference>
<dbReference type="InterPro" id="IPR000157">
    <property type="entry name" value="TIR_dom"/>
</dbReference>
<dbReference type="EMBL" id="OZ034822">
    <property type="protein sequence ID" value="CAL1413207.1"/>
    <property type="molecule type" value="Genomic_DNA"/>
</dbReference>
<dbReference type="InterPro" id="IPR025558">
    <property type="entry name" value="DUF4283"/>
</dbReference>
<dbReference type="EC" id="3.2.2.6" evidence="1"/>
<dbReference type="PROSITE" id="PS50104">
    <property type="entry name" value="TIR"/>
    <property type="match status" value="1"/>
</dbReference>
<gene>
    <name evidence="7" type="ORF">LTRI10_LOCUS52457</name>
</gene>
<dbReference type="SMART" id="SM00255">
    <property type="entry name" value="TIR"/>
    <property type="match status" value="1"/>
</dbReference>
<name>A0AAV2GRW0_9ROSI</name>
<dbReference type="AlphaFoldDB" id="A0AAV2GRW0"/>
<dbReference type="GO" id="GO:0007165">
    <property type="term" value="P:signal transduction"/>
    <property type="evidence" value="ECO:0007669"/>
    <property type="project" value="InterPro"/>
</dbReference>
<protein>
    <recommendedName>
        <fullName evidence="1">ADP-ribosyl cyclase/cyclic ADP-ribose hydrolase</fullName>
        <ecNumber evidence="1">3.2.2.6</ecNumber>
    </recommendedName>
</protein>
<evidence type="ECO:0000259" key="6">
    <source>
        <dbReference type="PROSITE" id="PS50104"/>
    </source>
</evidence>
<sequence>MLVLVLLTTLLVRPTTVKPYGFGSATNPRGADPPPLRYSSSLPPLTAQPPRWRHHVFLNFRGPDVRHTFTDHLYHALVRKGIKAFRDDRDIPRGENITEAIPRAIEESRFSILVLSRGYASSEWCLDELVKIMSCAKEIGHQPFPIFYNLSPDQVSNPSGHYKHDFDRYKREYSYERVHSWLAALAAIADISGWVLSESKSEAQLVEDIASSMLRKVVQELHGSSSITSVLPQSVRQSQREVNLHFCGGERNVTPDGVSATHECPAAARSKANDYEHLKFFKPEISPQGEKTVRIPKTVAEEGIKKYSQLGLLGQRLSSFDEGSAAHDQYVSILMKEANRLWSNRQSSMGGRIVGVQEVGGAGMYIFTFPDLETRDMVLESSPWCIANSSFVMRKWEPSMQFHRRSTTVPIWVRLVGVPVEYMTPKGLSYIASALGKPLYMDRATASGSQLAFAKVCVEIMRSPDDYDDQGFPTSISVAIWDGTGDDQGEVVVIVGVLYQWSMPCSIITTAAIQQSTHPSVLHMMISASLVFVTVLSAFTPCFRFDYQLQVLSVRLLRPAWNQQKLWK</sequence>
<dbReference type="Pfam" id="PF01582">
    <property type="entry name" value="TIR"/>
    <property type="match status" value="1"/>
</dbReference>
<evidence type="ECO:0000256" key="5">
    <source>
        <dbReference type="SAM" id="SignalP"/>
    </source>
</evidence>
<reference evidence="7 8" key="1">
    <citation type="submission" date="2024-04" db="EMBL/GenBank/DDBJ databases">
        <authorList>
            <person name="Fracassetti M."/>
        </authorList>
    </citation>
    <scope>NUCLEOTIDE SEQUENCE [LARGE SCALE GENOMIC DNA]</scope>
</reference>
<evidence type="ECO:0000256" key="1">
    <source>
        <dbReference type="ARBA" id="ARBA00011982"/>
    </source>
</evidence>
<comment type="catalytic activity">
    <reaction evidence="4">
        <text>NAD(+) + H2O = ADP-D-ribose + nicotinamide + H(+)</text>
        <dbReference type="Rhea" id="RHEA:16301"/>
        <dbReference type="ChEBI" id="CHEBI:15377"/>
        <dbReference type="ChEBI" id="CHEBI:15378"/>
        <dbReference type="ChEBI" id="CHEBI:17154"/>
        <dbReference type="ChEBI" id="CHEBI:57540"/>
        <dbReference type="ChEBI" id="CHEBI:57967"/>
        <dbReference type="EC" id="3.2.2.6"/>
    </reaction>
    <physiologicalReaction direction="left-to-right" evidence="4">
        <dbReference type="Rhea" id="RHEA:16302"/>
    </physiologicalReaction>
</comment>
<evidence type="ECO:0000256" key="3">
    <source>
        <dbReference type="ARBA" id="ARBA00023027"/>
    </source>
</evidence>
<dbReference type="Pfam" id="PF14111">
    <property type="entry name" value="DUF4283"/>
    <property type="match status" value="1"/>
</dbReference>